<dbReference type="Pfam" id="PF11706">
    <property type="entry name" value="zf-CGNR"/>
    <property type="match status" value="1"/>
</dbReference>
<dbReference type="PANTHER" id="PTHR35525:SF3">
    <property type="entry name" value="BLL6575 PROTEIN"/>
    <property type="match status" value="1"/>
</dbReference>
<comment type="caution">
    <text evidence="2">The sequence shown here is derived from an EMBL/GenBank/DDBJ whole genome shotgun (WGS) entry which is preliminary data.</text>
</comment>
<reference evidence="2" key="1">
    <citation type="journal article" date="2014" name="Int. J. Syst. Evol. Microbiol.">
        <title>Complete genome sequence of Corynebacterium casei LMG S-19264T (=DSM 44701T), isolated from a smear-ripened cheese.</title>
        <authorList>
            <consortium name="US DOE Joint Genome Institute (JGI-PGF)"/>
            <person name="Walter F."/>
            <person name="Albersmeier A."/>
            <person name="Kalinowski J."/>
            <person name="Ruckert C."/>
        </authorList>
    </citation>
    <scope>NUCLEOTIDE SEQUENCE</scope>
    <source>
        <strain evidence="2">JCM 4125</strain>
    </source>
</reference>
<gene>
    <name evidence="2" type="ORF">GCM10010226_89550</name>
</gene>
<protein>
    <recommendedName>
        <fullName evidence="1">Zinc finger CGNR domain-containing protein</fullName>
    </recommendedName>
</protein>
<evidence type="ECO:0000313" key="3">
    <source>
        <dbReference type="Proteomes" id="UP000646776"/>
    </source>
</evidence>
<sequence length="253" mass="28378">MGYVGYEHRTSVPACDAQRPHLLKGRCVALGSAERAVVVDVGPWPLEERNYGMTWPASERYRLEAAPAGLALVQDLLNTLAAGKPREPDLLGDLTTAKNWIGEDLSTWARERDRPEPQVEINEHDLDELRVLRGELQDALRTPDRRGAEPALADLSALYSASAGLRMNRDSRVSIEPRGTGWRYIACLVLMEALEAQQTNVWNRLKICRNPRCSVAFFDRSRNNSGVWHSTRVCGNIENLRAHRARARARASD</sequence>
<dbReference type="AlphaFoldDB" id="A0A918HR96"/>
<name>A0A918HR96_9ACTN</name>
<dbReference type="PANTHER" id="PTHR35525">
    <property type="entry name" value="BLL6575 PROTEIN"/>
    <property type="match status" value="1"/>
</dbReference>
<dbReference type="InterPro" id="IPR021005">
    <property type="entry name" value="Znf_CGNR"/>
</dbReference>
<accession>A0A918HR96</accession>
<dbReference type="InterPro" id="IPR023286">
    <property type="entry name" value="ABATE_dom_sf"/>
</dbReference>
<reference evidence="2" key="2">
    <citation type="submission" date="2020-09" db="EMBL/GenBank/DDBJ databases">
        <authorList>
            <person name="Sun Q."/>
            <person name="Ohkuma M."/>
        </authorList>
    </citation>
    <scope>NUCLEOTIDE SEQUENCE</scope>
    <source>
        <strain evidence="2">JCM 4125</strain>
    </source>
</reference>
<feature type="domain" description="Zinc finger CGNR" evidence="1">
    <location>
        <begin position="204"/>
        <end position="246"/>
    </location>
</feature>
<organism evidence="2 3">
    <name type="scientific">Streptomyces phaeofaciens</name>
    <dbReference type="NCBI Taxonomy" id="68254"/>
    <lineage>
        <taxon>Bacteria</taxon>
        <taxon>Bacillati</taxon>
        <taxon>Actinomycetota</taxon>
        <taxon>Actinomycetes</taxon>
        <taxon>Kitasatosporales</taxon>
        <taxon>Streptomycetaceae</taxon>
        <taxon>Streptomyces</taxon>
    </lineage>
</organism>
<keyword evidence="3" id="KW-1185">Reference proteome</keyword>
<evidence type="ECO:0000259" key="1">
    <source>
        <dbReference type="Pfam" id="PF11706"/>
    </source>
</evidence>
<dbReference type="Gene3D" id="1.10.3300.10">
    <property type="entry name" value="Jann2411-like domain"/>
    <property type="match status" value="1"/>
</dbReference>
<evidence type="ECO:0000313" key="2">
    <source>
        <dbReference type="EMBL" id="GGT98356.1"/>
    </source>
</evidence>
<proteinExistence type="predicted"/>
<dbReference type="Proteomes" id="UP000646776">
    <property type="component" value="Unassembled WGS sequence"/>
</dbReference>
<dbReference type="InterPro" id="IPR010852">
    <property type="entry name" value="ABATE"/>
</dbReference>
<dbReference type="SUPFAM" id="SSF160904">
    <property type="entry name" value="Jann2411-like"/>
    <property type="match status" value="1"/>
</dbReference>
<dbReference type="EMBL" id="BMSA01000057">
    <property type="protein sequence ID" value="GGT98356.1"/>
    <property type="molecule type" value="Genomic_DNA"/>
</dbReference>